<protein>
    <submittedName>
        <fullName evidence="1">Molybdenum cofactor biosynthesis protein MoaD</fullName>
    </submittedName>
</protein>
<dbReference type="InterPro" id="IPR012675">
    <property type="entry name" value="Beta-grasp_dom_sf"/>
</dbReference>
<dbReference type="Pfam" id="PF02597">
    <property type="entry name" value="ThiS"/>
    <property type="match status" value="1"/>
</dbReference>
<accession>T0HPG1</accession>
<dbReference type="EMBL" id="ATDP01000056">
    <property type="protein sequence ID" value="EQB18251.1"/>
    <property type="molecule type" value="Genomic_DNA"/>
</dbReference>
<gene>
    <name evidence="1" type="ORF">RLDS_03110</name>
</gene>
<dbReference type="CDD" id="cd00754">
    <property type="entry name" value="Ubl_MoaD"/>
    <property type="match status" value="1"/>
</dbReference>
<dbReference type="eggNOG" id="COG1977">
    <property type="taxonomic scope" value="Bacteria"/>
</dbReference>
<evidence type="ECO:0000313" key="2">
    <source>
        <dbReference type="Proteomes" id="UP000015531"/>
    </source>
</evidence>
<dbReference type="InterPro" id="IPR016155">
    <property type="entry name" value="Mopterin_synth/thiamin_S_b"/>
</dbReference>
<reference evidence="1 2" key="1">
    <citation type="journal article" date="2013" name="Genome Announc.">
        <title>Draft Genome Sequence of Sphingobium lactosutens Strain DS20T, Isolated from a Hexachlorocyclohexane Dumpsite.</title>
        <authorList>
            <person name="Kumar R."/>
            <person name="Dwivedi V."/>
            <person name="Negi V."/>
            <person name="Khurana J.P."/>
            <person name="Lal R."/>
        </authorList>
    </citation>
    <scope>NUCLEOTIDE SEQUENCE [LARGE SCALE GENOMIC DNA]</scope>
    <source>
        <strain evidence="1 2">DS20</strain>
    </source>
</reference>
<dbReference type="Proteomes" id="UP000015531">
    <property type="component" value="Unassembled WGS sequence"/>
</dbReference>
<name>T0HPG1_9SPHN</name>
<dbReference type="SUPFAM" id="SSF54285">
    <property type="entry name" value="MoaD/ThiS"/>
    <property type="match status" value="1"/>
</dbReference>
<comment type="caution">
    <text evidence="1">The sequence shown here is derived from an EMBL/GenBank/DDBJ whole genome shotgun (WGS) entry which is preliminary data.</text>
</comment>
<proteinExistence type="predicted"/>
<dbReference type="PATRIC" id="fig|1331060.3.peg.567"/>
<dbReference type="NCBIfam" id="TIGR01682">
    <property type="entry name" value="moaD"/>
    <property type="match status" value="1"/>
</dbReference>
<dbReference type="AlphaFoldDB" id="T0HPG1"/>
<evidence type="ECO:0000313" key="1">
    <source>
        <dbReference type="EMBL" id="EQB18251.1"/>
    </source>
</evidence>
<sequence>MAMATLTIVYFAWVREAIGRDEEQVERAQAGNTVADLIAMLAARGGGYAQALGDPARLRAAIDQRFAPLDTPIGDAREIALFPPVTGG</sequence>
<keyword evidence="2" id="KW-1185">Reference proteome</keyword>
<dbReference type="InterPro" id="IPR003749">
    <property type="entry name" value="ThiS/MoaD-like"/>
</dbReference>
<organism evidence="1 2">
    <name type="scientific">Sphingobium lactosutens DS20</name>
    <dbReference type="NCBI Taxonomy" id="1331060"/>
    <lineage>
        <taxon>Bacteria</taxon>
        <taxon>Pseudomonadati</taxon>
        <taxon>Pseudomonadota</taxon>
        <taxon>Alphaproteobacteria</taxon>
        <taxon>Sphingomonadales</taxon>
        <taxon>Sphingomonadaceae</taxon>
        <taxon>Sphingobium</taxon>
    </lineage>
</organism>
<dbReference type="Gene3D" id="3.10.20.30">
    <property type="match status" value="1"/>
</dbReference>